<feature type="binding site" evidence="5">
    <location>
        <position position="134"/>
    </location>
    <ligand>
        <name>AMP</name>
        <dbReference type="ChEBI" id="CHEBI:456215"/>
    </ligand>
</feature>
<dbReference type="UniPathway" id="UPA00588">
    <property type="reaction ID" value="UER00649"/>
</dbReference>
<evidence type="ECO:0000313" key="9">
    <source>
        <dbReference type="Proteomes" id="UP000293162"/>
    </source>
</evidence>
<evidence type="ECO:0000256" key="4">
    <source>
        <dbReference type="ARBA" id="ARBA00022777"/>
    </source>
</evidence>
<dbReference type="OrthoDB" id="9805030at2"/>
<feature type="binding site" evidence="5">
    <location>
        <position position="93"/>
    </location>
    <ligand>
        <name>AMP</name>
        <dbReference type="ChEBI" id="CHEBI:456215"/>
    </ligand>
</feature>
<dbReference type="InterPro" id="IPR000850">
    <property type="entry name" value="Adenylat/UMP-CMP_kin"/>
</dbReference>
<feature type="binding site" evidence="5">
    <location>
        <position position="37"/>
    </location>
    <ligand>
        <name>AMP</name>
        <dbReference type="ChEBI" id="CHEBI:456215"/>
    </ligand>
</feature>
<dbReference type="GO" id="GO:0005524">
    <property type="term" value="F:ATP binding"/>
    <property type="evidence" value="ECO:0007669"/>
    <property type="project" value="UniProtKB-UniRule"/>
</dbReference>
<dbReference type="GO" id="GO:0044209">
    <property type="term" value="P:AMP salvage"/>
    <property type="evidence" value="ECO:0007669"/>
    <property type="project" value="UniProtKB-UniRule"/>
</dbReference>
<dbReference type="RefSeq" id="WP_130019570.1">
    <property type="nucleotide sequence ID" value="NZ_SEWF01000004.1"/>
</dbReference>
<comment type="caution">
    <text evidence="5">Lacks conserved residue(s) required for the propagation of feature annotation.</text>
</comment>
<dbReference type="PRINTS" id="PR00094">
    <property type="entry name" value="ADENYLTKNASE"/>
</dbReference>
<dbReference type="EC" id="2.7.4.3" evidence="5 7"/>
<comment type="domain">
    <text evidence="5">Consists of three domains, a large central CORE domain and two small peripheral domains, NMPbind and LID, which undergo movements during catalysis. The LID domain closes over the site of phosphoryl transfer upon ATP binding. Assembling and dissambling the active center during each catalytic cycle provides an effective means to prevent ATP hydrolysis.</text>
</comment>
<accession>A0A4Q5M3U8</accession>
<feature type="binding site" evidence="5">
    <location>
        <begin position="11"/>
        <end position="16"/>
    </location>
    <ligand>
        <name>ATP</name>
        <dbReference type="ChEBI" id="CHEBI:30616"/>
    </ligand>
</feature>
<keyword evidence="4 5" id="KW-0418">Kinase</keyword>
<dbReference type="InterPro" id="IPR027417">
    <property type="entry name" value="P-loop_NTPase"/>
</dbReference>
<feature type="region of interest" description="NMP" evidence="5">
    <location>
        <begin position="31"/>
        <end position="60"/>
    </location>
</feature>
<protein>
    <recommendedName>
        <fullName evidence="5 7">Adenylate kinase</fullName>
        <shortName evidence="5">AK</shortName>
        <ecNumber evidence="5 7">2.7.4.3</ecNumber>
    </recommendedName>
    <alternativeName>
        <fullName evidence="5">ATP-AMP transphosphorylase</fullName>
    </alternativeName>
    <alternativeName>
        <fullName evidence="5">ATP:AMP phosphotransferase</fullName>
    </alternativeName>
    <alternativeName>
        <fullName evidence="5">Adenylate monophosphate kinase</fullName>
    </alternativeName>
</protein>
<dbReference type="NCBIfam" id="NF001381">
    <property type="entry name" value="PRK00279.1-3"/>
    <property type="match status" value="1"/>
</dbReference>
<evidence type="ECO:0000256" key="5">
    <source>
        <dbReference type="HAMAP-Rule" id="MF_00235"/>
    </source>
</evidence>
<dbReference type="GO" id="GO:0004017">
    <property type="term" value="F:AMP kinase activity"/>
    <property type="evidence" value="ECO:0007669"/>
    <property type="project" value="UniProtKB-UniRule"/>
</dbReference>
<dbReference type="SUPFAM" id="SSF52540">
    <property type="entry name" value="P-loop containing nucleoside triphosphate hydrolases"/>
    <property type="match status" value="1"/>
</dbReference>
<dbReference type="InterPro" id="IPR033690">
    <property type="entry name" value="Adenylat_kinase_CS"/>
</dbReference>
<keyword evidence="5 7" id="KW-0067">ATP-binding</keyword>
<comment type="pathway">
    <text evidence="5">Purine metabolism; AMP biosynthesis via salvage pathway; AMP from ADP: step 1/1.</text>
</comment>
<organism evidence="8 9">
    <name type="scientific">Emticicia agri</name>
    <dbReference type="NCBI Taxonomy" id="2492393"/>
    <lineage>
        <taxon>Bacteria</taxon>
        <taxon>Pseudomonadati</taxon>
        <taxon>Bacteroidota</taxon>
        <taxon>Cytophagia</taxon>
        <taxon>Cytophagales</taxon>
        <taxon>Leadbetterellaceae</taxon>
        <taxon>Emticicia</taxon>
    </lineage>
</organism>
<comment type="subcellular location">
    <subcellularLocation>
        <location evidence="5 7">Cytoplasm</location>
    </subcellularLocation>
</comment>
<dbReference type="PROSITE" id="PS00113">
    <property type="entry name" value="ADENYLATE_KINASE"/>
    <property type="match status" value="1"/>
</dbReference>
<feature type="binding site" evidence="5">
    <location>
        <begin position="86"/>
        <end position="89"/>
    </location>
    <ligand>
        <name>AMP</name>
        <dbReference type="ChEBI" id="CHEBI:456215"/>
    </ligand>
</feature>
<feature type="binding site" evidence="5">
    <location>
        <position position="32"/>
    </location>
    <ligand>
        <name>AMP</name>
        <dbReference type="ChEBI" id="CHEBI:456215"/>
    </ligand>
</feature>
<feature type="binding site" evidence="5">
    <location>
        <begin position="58"/>
        <end position="60"/>
    </location>
    <ligand>
        <name>AMP</name>
        <dbReference type="ChEBI" id="CHEBI:456215"/>
    </ligand>
</feature>
<dbReference type="NCBIfam" id="NF011105">
    <property type="entry name" value="PRK14532.1"/>
    <property type="match status" value="1"/>
</dbReference>
<comment type="catalytic activity">
    <reaction evidence="5 7">
        <text>AMP + ATP = 2 ADP</text>
        <dbReference type="Rhea" id="RHEA:12973"/>
        <dbReference type="ChEBI" id="CHEBI:30616"/>
        <dbReference type="ChEBI" id="CHEBI:456215"/>
        <dbReference type="ChEBI" id="CHEBI:456216"/>
        <dbReference type="EC" id="2.7.4.3"/>
    </reaction>
</comment>
<keyword evidence="1 5" id="KW-0808">Transferase</keyword>
<feature type="binding site" evidence="5">
    <location>
        <position position="173"/>
    </location>
    <ligand>
        <name>ATP</name>
        <dbReference type="ChEBI" id="CHEBI:30616"/>
    </ligand>
</feature>
<keyword evidence="3 5" id="KW-0547">Nucleotide-binding</keyword>
<dbReference type="Proteomes" id="UP000293162">
    <property type="component" value="Unassembled WGS sequence"/>
</dbReference>
<comment type="function">
    <text evidence="5">Catalyzes the reversible transfer of the terminal phosphate group between ATP and AMP. Plays an important role in cellular energy homeostasis and in adenine nucleotide metabolism.</text>
</comment>
<dbReference type="Pfam" id="PF00406">
    <property type="entry name" value="ADK"/>
    <property type="match status" value="1"/>
</dbReference>
<proteinExistence type="inferred from homology"/>
<keyword evidence="2 5" id="KW-0545">Nucleotide biosynthesis</keyword>
<dbReference type="CDD" id="cd01428">
    <property type="entry name" value="ADK"/>
    <property type="match status" value="1"/>
</dbReference>
<comment type="caution">
    <text evidence="8">The sequence shown here is derived from an EMBL/GenBank/DDBJ whole genome shotgun (WGS) entry which is preliminary data.</text>
</comment>
<feature type="binding site" evidence="5">
    <location>
        <position position="145"/>
    </location>
    <ligand>
        <name>AMP</name>
        <dbReference type="ChEBI" id="CHEBI:456215"/>
    </ligand>
</feature>
<evidence type="ECO:0000256" key="2">
    <source>
        <dbReference type="ARBA" id="ARBA00022727"/>
    </source>
</evidence>
<evidence type="ECO:0000256" key="7">
    <source>
        <dbReference type="RuleBase" id="RU003331"/>
    </source>
</evidence>
<dbReference type="EMBL" id="SEWF01000004">
    <property type="protein sequence ID" value="RYU96994.1"/>
    <property type="molecule type" value="Genomic_DNA"/>
</dbReference>
<sequence length="192" mass="21411">MFNLVIFGPPGAGKGTQSAKIIDKYKLAHISTGDMFRMHISQDTELGKRVKQILADGLLVPDSITIDMLEEEVQRNPDVSGFIFDGFPRTVNQAEALDTFLEGKGEKIDLVLQLDVTEAEIKDRIAERKKVSGRADDDEDKLLKRIDEYFSKTIHVLPFYQNQGKVVKVNGIGQIDLIFGTICEAIDNAKVD</sequence>
<gene>
    <name evidence="5" type="primary">adk</name>
    <name evidence="8" type="ORF">EWM59_03535</name>
</gene>
<dbReference type="Gene3D" id="3.40.50.300">
    <property type="entry name" value="P-loop containing nucleotide triphosphate hydrolases"/>
    <property type="match status" value="1"/>
</dbReference>
<evidence type="ECO:0000256" key="6">
    <source>
        <dbReference type="RuleBase" id="RU003330"/>
    </source>
</evidence>
<dbReference type="AlphaFoldDB" id="A0A4Q5M3U8"/>
<reference evidence="8 9" key="1">
    <citation type="submission" date="2019-02" db="EMBL/GenBank/DDBJ databases">
        <title>Bacterial novel species Emticicia sp. 17J42-9 isolated from soil.</title>
        <authorList>
            <person name="Jung H.-Y."/>
        </authorList>
    </citation>
    <scope>NUCLEOTIDE SEQUENCE [LARGE SCALE GENOMIC DNA]</scope>
    <source>
        <strain evidence="8 9">17J42-9</strain>
    </source>
</reference>
<dbReference type="HAMAP" id="MF_00235">
    <property type="entry name" value="Adenylate_kinase_Adk"/>
    <property type="match status" value="1"/>
</dbReference>
<comment type="subunit">
    <text evidence="5 7">Monomer.</text>
</comment>
<evidence type="ECO:0000256" key="3">
    <source>
        <dbReference type="ARBA" id="ARBA00022741"/>
    </source>
</evidence>
<feature type="binding site" evidence="5">
    <location>
        <position position="128"/>
    </location>
    <ligand>
        <name>ATP</name>
        <dbReference type="ChEBI" id="CHEBI:30616"/>
    </ligand>
</feature>
<evidence type="ECO:0000313" key="8">
    <source>
        <dbReference type="EMBL" id="RYU96994.1"/>
    </source>
</evidence>
<keyword evidence="9" id="KW-1185">Reference proteome</keyword>
<dbReference type="GO" id="GO:0005737">
    <property type="term" value="C:cytoplasm"/>
    <property type="evidence" value="ECO:0007669"/>
    <property type="project" value="UniProtKB-SubCell"/>
</dbReference>
<name>A0A4Q5M3U8_9BACT</name>
<keyword evidence="5" id="KW-0963">Cytoplasm</keyword>
<dbReference type="PANTHER" id="PTHR23359">
    <property type="entry name" value="NUCLEOTIDE KINASE"/>
    <property type="match status" value="1"/>
</dbReference>
<dbReference type="NCBIfam" id="NF011100">
    <property type="entry name" value="PRK14527.1"/>
    <property type="match status" value="1"/>
</dbReference>
<comment type="similarity">
    <text evidence="5 6">Belongs to the adenylate kinase family.</text>
</comment>
<evidence type="ECO:0000256" key="1">
    <source>
        <dbReference type="ARBA" id="ARBA00022679"/>
    </source>
</evidence>